<dbReference type="Gene3D" id="3.10.560.10">
    <property type="entry name" value="Outer membrane lipoprotein wza domain like"/>
    <property type="match status" value="1"/>
</dbReference>
<dbReference type="Gene3D" id="3.30.1950.10">
    <property type="entry name" value="wza like domain"/>
    <property type="match status" value="1"/>
</dbReference>
<evidence type="ECO:0000313" key="6">
    <source>
        <dbReference type="Proteomes" id="UP001597116"/>
    </source>
</evidence>
<protein>
    <submittedName>
        <fullName evidence="5">Polysaccharide biosynthesis/export family protein</fullName>
    </submittedName>
</protein>
<name>A0ABW3QDK0_9BACT</name>
<reference evidence="6" key="1">
    <citation type="journal article" date="2019" name="Int. J. Syst. Evol. Microbiol.">
        <title>The Global Catalogue of Microorganisms (GCM) 10K type strain sequencing project: providing services to taxonomists for standard genome sequencing and annotation.</title>
        <authorList>
            <consortium name="The Broad Institute Genomics Platform"/>
            <consortium name="The Broad Institute Genome Sequencing Center for Infectious Disease"/>
            <person name="Wu L."/>
            <person name="Ma J."/>
        </authorList>
    </citation>
    <scope>NUCLEOTIDE SEQUENCE [LARGE SCALE GENOMIC DNA]</scope>
    <source>
        <strain evidence="6">CCUG 55608</strain>
    </source>
</reference>
<organism evidence="5 6">
    <name type="scientific">Larkinella insperata</name>
    <dbReference type="NCBI Taxonomy" id="332158"/>
    <lineage>
        <taxon>Bacteria</taxon>
        <taxon>Pseudomonadati</taxon>
        <taxon>Bacteroidota</taxon>
        <taxon>Cytophagia</taxon>
        <taxon>Cytophagales</taxon>
        <taxon>Spirosomataceae</taxon>
        <taxon>Larkinella</taxon>
    </lineage>
</organism>
<evidence type="ECO:0000256" key="2">
    <source>
        <dbReference type="SAM" id="Phobius"/>
    </source>
</evidence>
<dbReference type="InterPro" id="IPR049712">
    <property type="entry name" value="Poly_export"/>
</dbReference>
<dbReference type="PANTHER" id="PTHR33619">
    <property type="entry name" value="POLYSACCHARIDE EXPORT PROTEIN GFCE-RELATED"/>
    <property type="match status" value="1"/>
</dbReference>
<feature type="domain" description="Polysaccharide export protein N-terminal" evidence="3">
    <location>
        <begin position="49"/>
        <end position="145"/>
    </location>
</feature>
<dbReference type="Pfam" id="PF10531">
    <property type="entry name" value="SLBB"/>
    <property type="match status" value="1"/>
</dbReference>
<keyword evidence="1" id="KW-0732">Signal</keyword>
<evidence type="ECO:0000259" key="4">
    <source>
        <dbReference type="Pfam" id="PF10531"/>
    </source>
</evidence>
<gene>
    <name evidence="5" type="ORF">ACFQ4C_27745</name>
</gene>
<dbReference type="InterPro" id="IPR019554">
    <property type="entry name" value="Soluble_ligand-bd"/>
</dbReference>
<dbReference type="InterPro" id="IPR003715">
    <property type="entry name" value="Poly_export_N"/>
</dbReference>
<keyword evidence="2" id="KW-1133">Transmembrane helix</keyword>
<sequence>MKNWNRLVFGLMVIGFSSCISQKQITYFQGPSSDSTAIVQEITNRYVPIIQVNDLLGINVNSLNPEASSFFNPYAGIEQRTNLNSFQGQVPVTTAVGYLVDAEGNVQLPLVGKIKIVGLTSAGARDVIQQKLKNYLKEPTVAVRFLNFKVSVLGEVSRPSMFSVPNEQMTLTEALSLAGDITIYGRRDNVLIIRETNGKREFGRVNMNQRDLFKSPYYYLHPNDVIYIEPGKARLAYADRFYTILPSIIGALSFIAVILRRY</sequence>
<dbReference type="PANTHER" id="PTHR33619:SF3">
    <property type="entry name" value="POLYSACCHARIDE EXPORT PROTEIN GFCE-RELATED"/>
    <property type="match status" value="1"/>
</dbReference>
<evidence type="ECO:0000313" key="5">
    <source>
        <dbReference type="EMBL" id="MFD1144954.1"/>
    </source>
</evidence>
<dbReference type="EMBL" id="JBHTLP010000024">
    <property type="protein sequence ID" value="MFD1144954.1"/>
    <property type="molecule type" value="Genomic_DNA"/>
</dbReference>
<evidence type="ECO:0000259" key="3">
    <source>
        <dbReference type="Pfam" id="PF02563"/>
    </source>
</evidence>
<proteinExistence type="predicted"/>
<dbReference type="Proteomes" id="UP001597116">
    <property type="component" value="Unassembled WGS sequence"/>
</dbReference>
<comment type="caution">
    <text evidence="5">The sequence shown here is derived from an EMBL/GenBank/DDBJ whole genome shotgun (WGS) entry which is preliminary data.</text>
</comment>
<accession>A0ABW3QDK0</accession>
<dbReference type="Pfam" id="PF02563">
    <property type="entry name" value="Poly_export"/>
    <property type="match status" value="1"/>
</dbReference>
<keyword evidence="2" id="KW-0812">Transmembrane</keyword>
<evidence type="ECO:0000256" key="1">
    <source>
        <dbReference type="ARBA" id="ARBA00022729"/>
    </source>
</evidence>
<feature type="transmembrane region" description="Helical" evidence="2">
    <location>
        <begin position="241"/>
        <end position="259"/>
    </location>
</feature>
<feature type="domain" description="Soluble ligand binding" evidence="4">
    <location>
        <begin position="149"/>
        <end position="199"/>
    </location>
</feature>
<dbReference type="RefSeq" id="WP_265994018.1">
    <property type="nucleotide sequence ID" value="NZ_CP110973.1"/>
</dbReference>
<dbReference type="PROSITE" id="PS51257">
    <property type="entry name" value="PROKAR_LIPOPROTEIN"/>
    <property type="match status" value="1"/>
</dbReference>
<keyword evidence="6" id="KW-1185">Reference proteome</keyword>
<keyword evidence="2" id="KW-0472">Membrane</keyword>